<reference evidence="2" key="2">
    <citation type="submission" date="2020-09" db="EMBL/GenBank/DDBJ databases">
        <authorList>
            <person name="Sun Q."/>
            <person name="Ohkuma M."/>
        </authorList>
    </citation>
    <scope>NUCLEOTIDE SEQUENCE</scope>
    <source>
        <strain evidence="2">JCM 17820</strain>
    </source>
</reference>
<accession>A0A830GQ89</accession>
<feature type="region of interest" description="Disordered" evidence="1">
    <location>
        <begin position="1"/>
        <end position="39"/>
    </location>
</feature>
<gene>
    <name evidence="2" type="ORF">GCM10009030_32390</name>
</gene>
<dbReference type="Proteomes" id="UP000605784">
    <property type="component" value="Unassembled WGS sequence"/>
</dbReference>
<reference evidence="2" key="1">
    <citation type="journal article" date="2014" name="Int. J. Syst. Evol. Microbiol.">
        <title>Complete genome sequence of Corynebacterium casei LMG S-19264T (=DSM 44701T), isolated from a smear-ripened cheese.</title>
        <authorList>
            <consortium name="US DOE Joint Genome Institute (JGI-PGF)"/>
            <person name="Walter F."/>
            <person name="Albersmeier A."/>
            <person name="Kalinowski J."/>
            <person name="Ruckert C."/>
        </authorList>
    </citation>
    <scope>NUCLEOTIDE SEQUENCE</scope>
    <source>
        <strain evidence="2">JCM 17820</strain>
    </source>
</reference>
<dbReference type="AlphaFoldDB" id="A0A830GQ89"/>
<feature type="compositionally biased region" description="Low complexity" evidence="1">
    <location>
        <begin position="1"/>
        <end position="17"/>
    </location>
</feature>
<dbReference type="EMBL" id="BMOU01000006">
    <property type="protein sequence ID" value="GGO00118.1"/>
    <property type="molecule type" value="Genomic_DNA"/>
</dbReference>
<organism evidence="2 3">
    <name type="scientific">Haloarcula pellucida</name>
    <dbReference type="NCBI Taxonomy" id="1427151"/>
    <lineage>
        <taxon>Archaea</taxon>
        <taxon>Methanobacteriati</taxon>
        <taxon>Methanobacteriota</taxon>
        <taxon>Stenosarchaea group</taxon>
        <taxon>Halobacteria</taxon>
        <taxon>Halobacteriales</taxon>
        <taxon>Haloarculaceae</taxon>
        <taxon>Haloarcula</taxon>
    </lineage>
</organism>
<protein>
    <submittedName>
        <fullName evidence="2">Uncharacterized protein</fullName>
    </submittedName>
</protein>
<feature type="compositionally biased region" description="Polar residues" evidence="1">
    <location>
        <begin position="20"/>
        <end position="30"/>
    </location>
</feature>
<sequence>MRGSSSSVSGWRGSSPSARAGSTASDTQPSRETTRREAFTRFRVSENLFTPGRYTHPMPRIEVSENLYRQLEDEADGETIDDTLWKMVGTYRRKHNPESDRR</sequence>
<evidence type="ECO:0000313" key="3">
    <source>
        <dbReference type="Proteomes" id="UP000605784"/>
    </source>
</evidence>
<proteinExistence type="predicted"/>
<comment type="caution">
    <text evidence="2">The sequence shown here is derived from an EMBL/GenBank/DDBJ whole genome shotgun (WGS) entry which is preliminary data.</text>
</comment>
<evidence type="ECO:0000313" key="2">
    <source>
        <dbReference type="EMBL" id="GGO00118.1"/>
    </source>
</evidence>
<evidence type="ECO:0000256" key="1">
    <source>
        <dbReference type="SAM" id="MobiDB-lite"/>
    </source>
</evidence>
<name>A0A830GQ89_9EURY</name>
<keyword evidence="3" id="KW-1185">Reference proteome</keyword>